<dbReference type="InterPro" id="IPR035472">
    <property type="entry name" value="RpiR-like_SIS"/>
</dbReference>
<dbReference type="PANTHER" id="PTHR30514">
    <property type="entry name" value="GLUCOKINASE"/>
    <property type="match status" value="1"/>
</dbReference>
<evidence type="ECO:0000259" key="5">
    <source>
        <dbReference type="PROSITE" id="PS51464"/>
    </source>
</evidence>
<dbReference type="EMBL" id="WOGT01000002">
    <property type="protein sequence ID" value="MUN54423.1"/>
    <property type="molecule type" value="Genomic_DNA"/>
</dbReference>
<dbReference type="GO" id="GO:1901135">
    <property type="term" value="P:carbohydrate derivative metabolic process"/>
    <property type="evidence" value="ECO:0007669"/>
    <property type="project" value="InterPro"/>
</dbReference>
<name>A0A7K1LH76_9MICC</name>
<dbReference type="SUPFAM" id="SSF53697">
    <property type="entry name" value="SIS domain"/>
    <property type="match status" value="1"/>
</dbReference>
<evidence type="ECO:0000313" key="7">
    <source>
        <dbReference type="Proteomes" id="UP000462152"/>
    </source>
</evidence>
<dbReference type="PROSITE" id="PS51071">
    <property type="entry name" value="HTH_RPIR"/>
    <property type="match status" value="1"/>
</dbReference>
<evidence type="ECO:0000256" key="3">
    <source>
        <dbReference type="ARBA" id="ARBA00023163"/>
    </source>
</evidence>
<comment type="caution">
    <text evidence="6">The sequence shown here is derived from an EMBL/GenBank/DDBJ whole genome shotgun (WGS) entry which is preliminary data.</text>
</comment>
<dbReference type="PROSITE" id="PS51464">
    <property type="entry name" value="SIS"/>
    <property type="match status" value="1"/>
</dbReference>
<evidence type="ECO:0000256" key="2">
    <source>
        <dbReference type="ARBA" id="ARBA00023125"/>
    </source>
</evidence>
<dbReference type="InterPro" id="IPR000281">
    <property type="entry name" value="HTH_RpiR"/>
</dbReference>
<accession>A0A7K1LH76</accession>
<evidence type="ECO:0000256" key="1">
    <source>
        <dbReference type="ARBA" id="ARBA00023015"/>
    </source>
</evidence>
<dbReference type="InterPro" id="IPR009057">
    <property type="entry name" value="Homeodomain-like_sf"/>
</dbReference>
<organism evidence="6 7">
    <name type="scientific">Rothia koreensis</name>
    <dbReference type="NCBI Taxonomy" id="592378"/>
    <lineage>
        <taxon>Bacteria</taxon>
        <taxon>Bacillati</taxon>
        <taxon>Actinomycetota</taxon>
        <taxon>Actinomycetes</taxon>
        <taxon>Micrococcales</taxon>
        <taxon>Micrococcaceae</taxon>
        <taxon>Rothia</taxon>
    </lineage>
</organism>
<feature type="domain" description="HTH rpiR-type" evidence="4">
    <location>
        <begin position="27"/>
        <end position="103"/>
    </location>
</feature>
<feature type="domain" description="SIS" evidence="5">
    <location>
        <begin position="153"/>
        <end position="293"/>
    </location>
</feature>
<dbReference type="CDD" id="cd05013">
    <property type="entry name" value="SIS_RpiR"/>
    <property type="match status" value="1"/>
</dbReference>
<dbReference type="Gene3D" id="1.10.10.10">
    <property type="entry name" value="Winged helix-like DNA-binding domain superfamily/Winged helix DNA-binding domain"/>
    <property type="match status" value="1"/>
</dbReference>
<keyword evidence="2" id="KW-0238">DNA-binding</keyword>
<keyword evidence="3" id="KW-0804">Transcription</keyword>
<dbReference type="Pfam" id="PF01418">
    <property type="entry name" value="HTH_6"/>
    <property type="match status" value="1"/>
</dbReference>
<keyword evidence="7" id="KW-1185">Reference proteome</keyword>
<dbReference type="InterPro" id="IPR046348">
    <property type="entry name" value="SIS_dom_sf"/>
</dbReference>
<gene>
    <name evidence="6" type="ORF">GMA10_04215</name>
</gene>
<keyword evidence="1" id="KW-0805">Transcription regulation</keyword>
<dbReference type="Proteomes" id="UP000462152">
    <property type="component" value="Unassembled WGS sequence"/>
</dbReference>
<proteinExistence type="predicted"/>
<dbReference type="InterPro" id="IPR047640">
    <property type="entry name" value="RpiR-like"/>
</dbReference>
<dbReference type="GO" id="GO:0003700">
    <property type="term" value="F:DNA-binding transcription factor activity"/>
    <property type="evidence" value="ECO:0007669"/>
    <property type="project" value="InterPro"/>
</dbReference>
<protein>
    <submittedName>
        <fullName evidence="6">SIS domain-containing protein</fullName>
    </submittedName>
</protein>
<dbReference type="GO" id="GO:0097367">
    <property type="term" value="F:carbohydrate derivative binding"/>
    <property type="evidence" value="ECO:0007669"/>
    <property type="project" value="InterPro"/>
</dbReference>
<dbReference type="InterPro" id="IPR001347">
    <property type="entry name" value="SIS_dom"/>
</dbReference>
<evidence type="ECO:0000313" key="6">
    <source>
        <dbReference type="EMBL" id="MUN54423.1"/>
    </source>
</evidence>
<dbReference type="GO" id="GO:0003677">
    <property type="term" value="F:DNA binding"/>
    <property type="evidence" value="ECO:0007669"/>
    <property type="project" value="UniProtKB-KW"/>
</dbReference>
<sequence>MTRLTYEGKLLLVNAKVKENSESSDDADILGSLRAVEGTLSPGPARVARFILEDPARTVPMTLADLAKESRTSDASVIRLARAVGCSGFRELRTRLATSIGRAQGSDGGDRSYPAGISAEDPPEVVMAKLASSDRETIARTEETLDAHAVREVAGAVAGARRVLVVGVGASGLVARDLAAKLGRIGIQVHMASDAHDALTFAVLLTDQDVFIGISASGRTRDVVDPLSLAARAGARTVAITTRPRSPLGSADHVLVSVATRETGLRLAAMTSRSGQLFVVDALFTMVFQLREDEARTAIARSHEALAFKRLPRTAHTPTPASEKS</sequence>
<dbReference type="Gene3D" id="3.40.50.10490">
    <property type="entry name" value="Glucose-6-phosphate isomerase like protein, domain 1"/>
    <property type="match status" value="1"/>
</dbReference>
<dbReference type="Pfam" id="PF01380">
    <property type="entry name" value="SIS"/>
    <property type="match status" value="1"/>
</dbReference>
<evidence type="ECO:0000259" key="4">
    <source>
        <dbReference type="PROSITE" id="PS51071"/>
    </source>
</evidence>
<dbReference type="AlphaFoldDB" id="A0A7K1LH76"/>
<dbReference type="InterPro" id="IPR036388">
    <property type="entry name" value="WH-like_DNA-bd_sf"/>
</dbReference>
<dbReference type="PANTHER" id="PTHR30514:SF1">
    <property type="entry name" value="HTH-TYPE TRANSCRIPTIONAL REGULATOR HEXR-RELATED"/>
    <property type="match status" value="1"/>
</dbReference>
<dbReference type="SUPFAM" id="SSF46689">
    <property type="entry name" value="Homeodomain-like"/>
    <property type="match status" value="1"/>
</dbReference>
<reference evidence="6 7" key="1">
    <citation type="submission" date="2019-12" db="EMBL/GenBank/DDBJ databases">
        <authorList>
            <person name="Li J."/>
            <person name="Shi Y."/>
            <person name="Xu G."/>
            <person name="Xiao D."/>
            <person name="Ran X."/>
        </authorList>
    </citation>
    <scope>NUCLEOTIDE SEQUENCE [LARGE SCALE GENOMIC DNA]</scope>
    <source>
        <strain evidence="6 7">JCM 15915</strain>
    </source>
</reference>